<dbReference type="AlphaFoldDB" id="A0A0R1VN72"/>
<dbReference type="GO" id="GO:0009274">
    <property type="term" value="C:peptidoglycan-based cell wall"/>
    <property type="evidence" value="ECO:0007669"/>
    <property type="project" value="InterPro"/>
</dbReference>
<dbReference type="PATRIC" id="fig|1423767.3.peg.248"/>
<protein>
    <submittedName>
        <fullName evidence="4">SlpX</fullName>
    </submittedName>
</protein>
<evidence type="ECO:0000313" key="4">
    <source>
        <dbReference type="EMBL" id="KRM05179.1"/>
    </source>
</evidence>
<feature type="signal peptide" evidence="2">
    <location>
        <begin position="1"/>
        <end position="24"/>
    </location>
</feature>
<dbReference type="Proteomes" id="UP000051307">
    <property type="component" value="Unassembled WGS sequence"/>
</dbReference>
<feature type="region of interest" description="Disordered" evidence="1">
    <location>
        <begin position="249"/>
        <end position="268"/>
    </location>
</feature>
<dbReference type="EMBL" id="AZFU01000014">
    <property type="protein sequence ID" value="KRM05179.1"/>
    <property type="molecule type" value="Genomic_DNA"/>
</dbReference>
<gene>
    <name evidence="4" type="ORF">FC59_GL000238</name>
</gene>
<evidence type="ECO:0000256" key="1">
    <source>
        <dbReference type="SAM" id="MobiDB-lite"/>
    </source>
</evidence>
<dbReference type="SMR" id="A0A0R1VN72"/>
<dbReference type="RefSeq" id="WP_025015376.1">
    <property type="nucleotide sequence ID" value="NZ_AZFU01000014.1"/>
</dbReference>
<sequence>MKKNLRLVSVAAAALLAVAPVATSVVPTVGANVVQAAAGDKSSDPISLSTEDVYVNNTLKPTDVNPAWVESNLKLNEGRVSGASDVTIQDKPSTLEGGKSYTVTANVALAGLTGYKYYKMGDKTFQAGPNGTAGSVNVSFKLTVFDQNAAGNPYFTDKNNNPISIVPSANGIAVNPKDPKNPTLSDILKAAEGAVNFYPDSNGGSGSIITTTSDIATQLKAQNITVKGDNVTLPSGSFNVTLTGRNNTNGKTTTVTVPMKGTGASTSTAGAPVIKVNSANTTNGQYYQVAQGAAFDPLNFVDSNGVRHQFTAQQSSNNPTVATVTATSNPVSTSESGRFYTVTLTATGMNGKTSTLSYYVVIVGNGSQTIKADTPAYHIYGNNVEKASTSFKAGQTVYVGNETREINKVSYSKVSTTSKADANSGNLWIPTSALTTNSPSTGTDTNTETHPVMVDSRAYDKNGNYLGHMYYAYDNIEIVPTVVTINGKTYYKVANKDEYVRVTNITGNKRTLRHNAYIYWSSYRRTPGTGKMYKGQTVTTYGPQMRFKNGKKYYRIEGCRNNNKRYIKAVNFY</sequence>
<name>A0A0R1VN72_9LACO</name>
<accession>A0A0R1VN72</accession>
<dbReference type="GO" id="GO:0005199">
    <property type="term" value="F:structural constituent of cell wall"/>
    <property type="evidence" value="ECO:0007669"/>
    <property type="project" value="InterPro"/>
</dbReference>
<comment type="caution">
    <text evidence="4">The sequence shown here is derived from an EMBL/GenBank/DDBJ whole genome shotgun (WGS) entry which is preliminary data.</text>
</comment>
<evidence type="ECO:0000256" key="2">
    <source>
        <dbReference type="SAM" id="SignalP"/>
    </source>
</evidence>
<feature type="chain" id="PRO_5038859811" evidence="2">
    <location>
        <begin position="25"/>
        <end position="573"/>
    </location>
</feature>
<keyword evidence="2" id="KW-0732">Signal</keyword>
<dbReference type="PRINTS" id="PR01729">
    <property type="entry name" value="SURFACELAYER"/>
</dbReference>
<dbReference type="InterPro" id="IPR024968">
    <property type="entry name" value="SlpA_C_lactobacillus"/>
</dbReference>
<dbReference type="eggNOG" id="ENOG50309G6">
    <property type="taxonomic scope" value="Bacteria"/>
</dbReference>
<organism evidence="4 5">
    <name type="scientific">Lactobacillus kitasatonis DSM 16761 = JCM 1039</name>
    <dbReference type="NCBI Taxonomy" id="1423767"/>
    <lineage>
        <taxon>Bacteria</taxon>
        <taxon>Bacillati</taxon>
        <taxon>Bacillota</taxon>
        <taxon>Bacilli</taxon>
        <taxon>Lactobacillales</taxon>
        <taxon>Lactobacillaceae</taxon>
        <taxon>Lactobacillus</taxon>
    </lineage>
</organism>
<dbReference type="InterPro" id="IPR004903">
    <property type="entry name" value="S-layer_prot"/>
</dbReference>
<dbReference type="Pfam" id="PF03217">
    <property type="entry name" value="SlpA"/>
    <property type="match status" value="1"/>
</dbReference>
<proteinExistence type="predicted"/>
<reference evidence="4 5" key="1">
    <citation type="journal article" date="2015" name="Genome Announc.">
        <title>Expanding the biotechnology potential of lactobacilli through comparative genomics of 213 strains and associated genera.</title>
        <authorList>
            <person name="Sun Z."/>
            <person name="Harris H.M."/>
            <person name="McCann A."/>
            <person name="Guo C."/>
            <person name="Argimon S."/>
            <person name="Zhang W."/>
            <person name="Yang X."/>
            <person name="Jeffery I.B."/>
            <person name="Cooney J.C."/>
            <person name="Kagawa T.F."/>
            <person name="Liu W."/>
            <person name="Song Y."/>
            <person name="Salvetti E."/>
            <person name="Wrobel A."/>
            <person name="Rasinkangas P."/>
            <person name="Parkhill J."/>
            <person name="Rea M.C."/>
            <person name="O'Sullivan O."/>
            <person name="Ritari J."/>
            <person name="Douillard F.P."/>
            <person name="Paul Ross R."/>
            <person name="Yang R."/>
            <person name="Briner A.E."/>
            <person name="Felis G.E."/>
            <person name="de Vos W.M."/>
            <person name="Barrangou R."/>
            <person name="Klaenhammer T.R."/>
            <person name="Caufield P.W."/>
            <person name="Cui Y."/>
            <person name="Zhang H."/>
            <person name="O'Toole P.W."/>
        </authorList>
    </citation>
    <scope>NUCLEOTIDE SEQUENCE [LARGE SCALE GENOMIC DNA]</scope>
    <source>
        <strain evidence="4 5">DSM 16761</strain>
    </source>
</reference>
<dbReference type="GO" id="GO:0030115">
    <property type="term" value="C:S-layer"/>
    <property type="evidence" value="ECO:0007669"/>
    <property type="project" value="InterPro"/>
</dbReference>
<evidence type="ECO:0000259" key="3">
    <source>
        <dbReference type="Pfam" id="PF03217"/>
    </source>
</evidence>
<feature type="domain" description="S-layer protein C-terminal" evidence="3">
    <location>
        <begin position="502"/>
        <end position="569"/>
    </location>
</feature>
<evidence type="ECO:0000313" key="5">
    <source>
        <dbReference type="Proteomes" id="UP000051307"/>
    </source>
</evidence>